<evidence type="ECO:0000256" key="11">
    <source>
        <dbReference type="PIRSR" id="PIRSR018427-1"/>
    </source>
</evidence>
<proteinExistence type="inferred from homology"/>
<keyword evidence="5 10" id="KW-0479">Metal-binding</keyword>
<dbReference type="InterPro" id="IPR011876">
    <property type="entry name" value="IsopentenylPP_isomerase_typ1"/>
</dbReference>
<dbReference type="RefSeq" id="WP_184584880.1">
    <property type="nucleotide sequence ID" value="NZ_JACHJT010000002.1"/>
</dbReference>
<evidence type="ECO:0000256" key="3">
    <source>
        <dbReference type="ARBA" id="ARBA00012057"/>
    </source>
</evidence>
<gene>
    <name evidence="10" type="primary">idi</name>
    <name evidence="13" type="ORF">F4561_005995</name>
</gene>
<dbReference type="GO" id="GO:0046872">
    <property type="term" value="F:metal ion binding"/>
    <property type="evidence" value="ECO:0007669"/>
    <property type="project" value="UniProtKB-KW"/>
</dbReference>
<keyword evidence="9 10" id="KW-0413">Isomerase</keyword>
<feature type="binding site" evidence="10">
    <location>
        <position position="128"/>
    </location>
    <ligand>
        <name>Mn(2+)</name>
        <dbReference type="ChEBI" id="CHEBI:29035"/>
    </ligand>
</feature>
<evidence type="ECO:0000256" key="8">
    <source>
        <dbReference type="ARBA" id="ARBA00023229"/>
    </source>
</evidence>
<feature type="binding site" evidence="10">
    <location>
        <position position="46"/>
    </location>
    <ligand>
        <name>Mn(2+)</name>
        <dbReference type="ChEBI" id="CHEBI:29035"/>
    </ligand>
</feature>
<comment type="function">
    <text evidence="10">Catalyzes the 1,3-allylic rearrangement of the homoallylic substrate isopentenyl (IPP) to its highly electrophilic allylic isomer, dimethylallyl diphosphate (DMAPP).</text>
</comment>
<comment type="similarity">
    <text evidence="2 10">Belongs to the IPP isomerase type 1 family.</text>
</comment>
<feature type="binding site" evidence="10">
    <location>
        <position position="101"/>
    </location>
    <ligand>
        <name>Mg(2+)</name>
        <dbReference type="ChEBI" id="CHEBI:18420"/>
    </ligand>
</feature>
<evidence type="ECO:0000256" key="2">
    <source>
        <dbReference type="ARBA" id="ARBA00007579"/>
    </source>
</evidence>
<accession>A0A7W7W5S9</accession>
<dbReference type="GO" id="GO:0050992">
    <property type="term" value="P:dimethylallyl diphosphate biosynthetic process"/>
    <property type="evidence" value="ECO:0007669"/>
    <property type="project" value="UniProtKB-UniRule"/>
</dbReference>
<keyword evidence="7 10" id="KW-0464">Manganese</keyword>
<evidence type="ECO:0000256" key="10">
    <source>
        <dbReference type="HAMAP-Rule" id="MF_00202"/>
    </source>
</evidence>
<feature type="binding site" evidence="10">
    <location>
        <position position="83"/>
    </location>
    <ligand>
        <name>Mn(2+)</name>
        <dbReference type="ChEBI" id="CHEBI:29035"/>
    </ligand>
</feature>
<dbReference type="PROSITE" id="PS51462">
    <property type="entry name" value="NUDIX"/>
    <property type="match status" value="1"/>
</dbReference>
<reference evidence="13 14" key="1">
    <citation type="submission" date="2020-08" db="EMBL/GenBank/DDBJ databases">
        <title>Sequencing the genomes of 1000 actinobacteria strains.</title>
        <authorList>
            <person name="Klenk H.-P."/>
        </authorList>
    </citation>
    <scope>NUCLEOTIDE SEQUENCE [LARGE SCALE GENOMIC DNA]</scope>
    <source>
        <strain evidence="13 14">DSM 102030</strain>
    </source>
</reference>
<evidence type="ECO:0000256" key="1">
    <source>
        <dbReference type="ARBA" id="ARBA00004826"/>
    </source>
</evidence>
<feature type="domain" description="Nudix hydrolase" evidence="12">
    <location>
        <begin position="44"/>
        <end position="178"/>
    </location>
</feature>
<dbReference type="GO" id="GO:0008299">
    <property type="term" value="P:isoprenoid biosynthetic process"/>
    <property type="evidence" value="ECO:0007669"/>
    <property type="project" value="UniProtKB-UniRule"/>
</dbReference>
<dbReference type="GO" id="GO:0005737">
    <property type="term" value="C:cytoplasm"/>
    <property type="evidence" value="ECO:0007669"/>
    <property type="project" value="UniProtKB-SubCell"/>
</dbReference>
<dbReference type="PIRSF" id="PIRSF018427">
    <property type="entry name" value="Isopntndiph_ism"/>
    <property type="match status" value="1"/>
</dbReference>
<feature type="active site" evidence="10 11">
    <location>
        <position position="130"/>
    </location>
</feature>
<dbReference type="Pfam" id="PF00293">
    <property type="entry name" value="NUDIX"/>
    <property type="match status" value="1"/>
</dbReference>
<dbReference type="Gene3D" id="3.90.79.10">
    <property type="entry name" value="Nucleoside Triphosphate Pyrophosphohydrolase"/>
    <property type="match status" value="1"/>
</dbReference>
<dbReference type="CDD" id="cd02885">
    <property type="entry name" value="NUDIX_IPP_Isomerase"/>
    <property type="match status" value="1"/>
</dbReference>
<feature type="binding site" evidence="10">
    <location>
        <position position="130"/>
    </location>
    <ligand>
        <name>Mn(2+)</name>
        <dbReference type="ChEBI" id="CHEBI:29035"/>
    </ligand>
</feature>
<evidence type="ECO:0000256" key="5">
    <source>
        <dbReference type="ARBA" id="ARBA00022723"/>
    </source>
</evidence>
<evidence type="ECO:0000313" key="13">
    <source>
        <dbReference type="EMBL" id="MBB4935101.1"/>
    </source>
</evidence>
<comment type="pathway">
    <text evidence="1 10">Isoprenoid biosynthesis; dimethylallyl diphosphate biosynthesis; dimethylallyl diphosphate from isopentenyl diphosphate: step 1/1.</text>
</comment>
<keyword evidence="8 10" id="KW-0414">Isoprene biosynthesis</keyword>
<dbReference type="InterPro" id="IPR000086">
    <property type="entry name" value="NUDIX_hydrolase_dom"/>
</dbReference>
<evidence type="ECO:0000256" key="4">
    <source>
        <dbReference type="ARBA" id="ARBA00022490"/>
    </source>
</evidence>
<organism evidence="13 14">
    <name type="scientific">Lipingzhangella halophila</name>
    <dbReference type="NCBI Taxonomy" id="1783352"/>
    <lineage>
        <taxon>Bacteria</taxon>
        <taxon>Bacillati</taxon>
        <taxon>Actinomycetota</taxon>
        <taxon>Actinomycetes</taxon>
        <taxon>Streptosporangiales</taxon>
        <taxon>Nocardiopsidaceae</taxon>
        <taxon>Lipingzhangella</taxon>
    </lineage>
</organism>
<dbReference type="EMBL" id="JACHJT010000002">
    <property type="protein sequence ID" value="MBB4935101.1"/>
    <property type="molecule type" value="Genomic_DNA"/>
</dbReference>
<dbReference type="InterPro" id="IPR056375">
    <property type="entry name" value="Idi_bact"/>
</dbReference>
<dbReference type="EC" id="5.3.3.2" evidence="3 10"/>
<evidence type="ECO:0000256" key="7">
    <source>
        <dbReference type="ARBA" id="ARBA00023211"/>
    </source>
</evidence>
<dbReference type="SUPFAM" id="SSF55811">
    <property type="entry name" value="Nudix"/>
    <property type="match status" value="1"/>
</dbReference>
<keyword evidence="6 10" id="KW-0460">Magnesium</keyword>
<comment type="caution">
    <text evidence="13">The sequence shown here is derived from an EMBL/GenBank/DDBJ whole genome shotgun (WGS) entry which is preliminary data.</text>
</comment>
<feature type="active site" evidence="10 11">
    <location>
        <position position="81"/>
    </location>
</feature>
<sequence length="194" mass="21047">MTQPHGDAPDTPAGRPNDLVVLLDADLSPIGTADKFAVHGAETPLHLAFSCYVFDDRGRLLATRRALSKATWPGVWTNSCCGHPGPGENGEQAVRRRVREELGIALHGVDQVLPNFRYRARSAEGVVENEFCPVYTALTNDTPDPDPSEIAEWQWVSWSSFVALAGAAPWAISPWAAEQVPLLEAEGVLARSHV</sequence>
<dbReference type="InterPro" id="IPR015797">
    <property type="entry name" value="NUDIX_hydrolase-like_dom_sf"/>
</dbReference>
<feature type="binding site" evidence="10">
    <location>
        <position position="39"/>
    </location>
    <ligand>
        <name>Mn(2+)</name>
        <dbReference type="ChEBI" id="CHEBI:29035"/>
    </ligand>
</feature>
<comment type="cofactor">
    <cofactor evidence="10">
        <name>Mn(2+)</name>
        <dbReference type="ChEBI" id="CHEBI:29035"/>
    </cofactor>
    <text evidence="10">Binds 1 Mn(2+) ion per subunit.</text>
</comment>
<dbReference type="UniPathway" id="UPA00059">
    <property type="reaction ID" value="UER00104"/>
</dbReference>
<keyword evidence="14" id="KW-1185">Reference proteome</keyword>
<dbReference type="AlphaFoldDB" id="A0A7W7W5S9"/>
<comment type="cofactor">
    <cofactor evidence="10">
        <name>Mg(2+)</name>
        <dbReference type="ChEBI" id="CHEBI:18420"/>
    </cofactor>
    <text evidence="10">Binds 1 Mg(2+) ion per subunit. The magnesium ion binds only when substrate is bound.</text>
</comment>
<keyword evidence="4 10" id="KW-0963">Cytoplasm</keyword>
<comment type="catalytic activity">
    <reaction evidence="10">
        <text>isopentenyl diphosphate = dimethylallyl diphosphate</text>
        <dbReference type="Rhea" id="RHEA:23284"/>
        <dbReference type="ChEBI" id="CHEBI:57623"/>
        <dbReference type="ChEBI" id="CHEBI:128769"/>
        <dbReference type="EC" id="5.3.3.2"/>
    </reaction>
</comment>
<protein>
    <recommendedName>
        <fullName evidence="3 10">Isopentenyl-diphosphate Delta-isomerase</fullName>
        <shortName evidence="10">IPP isomerase</shortName>
        <ecNumber evidence="3 10">5.3.3.2</ecNumber>
    </recommendedName>
    <alternativeName>
        <fullName evidence="10">IPP:DMAPP isomerase</fullName>
    </alternativeName>
    <alternativeName>
        <fullName evidence="10">Isopentenyl pyrophosphate isomerase</fullName>
    </alternativeName>
</protein>
<dbReference type="NCBIfam" id="NF002995">
    <property type="entry name" value="PRK03759.1"/>
    <property type="match status" value="1"/>
</dbReference>
<dbReference type="GO" id="GO:0004452">
    <property type="term" value="F:isopentenyl-diphosphate delta-isomerase activity"/>
    <property type="evidence" value="ECO:0007669"/>
    <property type="project" value="UniProtKB-UniRule"/>
</dbReference>
<name>A0A7W7W5S9_9ACTN</name>
<evidence type="ECO:0000256" key="9">
    <source>
        <dbReference type="ARBA" id="ARBA00023235"/>
    </source>
</evidence>
<dbReference type="PANTHER" id="PTHR10885:SF0">
    <property type="entry name" value="ISOPENTENYL-DIPHOSPHATE DELTA-ISOMERASE"/>
    <property type="match status" value="1"/>
</dbReference>
<dbReference type="FunFam" id="3.90.79.10:FF:000009">
    <property type="entry name" value="Isopentenyl-diphosphate Delta-isomerase"/>
    <property type="match status" value="1"/>
</dbReference>
<evidence type="ECO:0000259" key="12">
    <source>
        <dbReference type="PROSITE" id="PS51462"/>
    </source>
</evidence>
<evidence type="ECO:0000313" key="14">
    <source>
        <dbReference type="Proteomes" id="UP000523007"/>
    </source>
</evidence>
<dbReference type="NCBIfam" id="TIGR02150">
    <property type="entry name" value="IPP_isom_1"/>
    <property type="match status" value="1"/>
</dbReference>
<comment type="subcellular location">
    <subcellularLocation>
        <location evidence="10">Cytoplasm</location>
    </subcellularLocation>
</comment>
<dbReference type="HAMAP" id="MF_00202">
    <property type="entry name" value="Idi"/>
    <property type="match status" value="1"/>
</dbReference>
<dbReference type="PANTHER" id="PTHR10885">
    <property type="entry name" value="ISOPENTENYL-DIPHOSPHATE DELTA-ISOMERASE"/>
    <property type="match status" value="1"/>
</dbReference>
<evidence type="ECO:0000256" key="6">
    <source>
        <dbReference type="ARBA" id="ARBA00022842"/>
    </source>
</evidence>
<dbReference type="Proteomes" id="UP000523007">
    <property type="component" value="Unassembled WGS sequence"/>
</dbReference>